<sequence length="179" mass="20004" precursor="true">MLLTRAKSLLLMALLGSISISAGALSSDREQPVNITADRMRADEREGLSHYEGDVFLKQGSLEIRAEEITVYLEEGEVTRIIAIGEPAKLQQQPDDREMVYSEARRMKYNTRNGELLLLEDAWVKQSGNRISGKRIHYDTSNSIVTANRDTAPKQSGDSQDDGRVRAIIEPKEKQDAGE</sequence>
<dbReference type="Proteomes" id="UP000294914">
    <property type="component" value="Unassembled WGS sequence"/>
</dbReference>
<evidence type="ECO:0000256" key="2">
    <source>
        <dbReference type="ARBA" id="ARBA00022729"/>
    </source>
</evidence>
<feature type="compositionally biased region" description="Polar residues" evidence="5">
    <location>
        <begin position="144"/>
        <end position="158"/>
    </location>
</feature>
<dbReference type="GO" id="GO:0015920">
    <property type="term" value="P:lipopolysaccharide transport"/>
    <property type="evidence" value="ECO:0007669"/>
    <property type="project" value="UniProtKB-UniRule"/>
</dbReference>
<comment type="similarity">
    <text evidence="4">Belongs to the LptA family.</text>
</comment>
<evidence type="ECO:0000259" key="6">
    <source>
        <dbReference type="Pfam" id="PF03968"/>
    </source>
</evidence>
<dbReference type="NCBIfam" id="TIGR03002">
    <property type="entry name" value="outer_YhbN_LptA"/>
    <property type="match status" value="1"/>
</dbReference>
<dbReference type="InterPro" id="IPR005653">
    <property type="entry name" value="OstA-like_N"/>
</dbReference>
<feature type="chain" id="PRO_5021056903" description="Lipopolysaccharide export system protein LptA" evidence="4">
    <location>
        <begin position="25"/>
        <end position="179"/>
    </location>
</feature>
<evidence type="ECO:0000313" key="8">
    <source>
        <dbReference type="Proteomes" id="UP000294914"/>
    </source>
</evidence>
<reference evidence="7 8" key="1">
    <citation type="submission" date="2019-03" db="EMBL/GenBank/DDBJ databases">
        <title>Genomic Encyclopedia of Type Strains, Phase IV (KMG-IV): sequencing the most valuable type-strain genomes for metagenomic binning, comparative biology and taxonomic classification.</title>
        <authorList>
            <person name="Goeker M."/>
        </authorList>
    </citation>
    <scope>NUCLEOTIDE SEQUENCE [LARGE SCALE GENOMIC DNA]</scope>
    <source>
        <strain evidence="7 8">DSM 16326</strain>
    </source>
</reference>
<evidence type="ECO:0000256" key="4">
    <source>
        <dbReference type="HAMAP-Rule" id="MF_01914"/>
    </source>
</evidence>
<protein>
    <recommendedName>
        <fullName evidence="4">Lipopolysaccharide export system protein LptA</fullName>
    </recommendedName>
</protein>
<keyword evidence="2 4" id="KW-0732">Signal</keyword>
<keyword evidence="8" id="KW-1185">Reference proteome</keyword>
<dbReference type="EMBL" id="SOQX01000004">
    <property type="protein sequence ID" value="TDY01089.1"/>
    <property type="molecule type" value="Genomic_DNA"/>
</dbReference>
<dbReference type="HAMAP" id="MF_01914">
    <property type="entry name" value="LPS_assembly_LptA"/>
    <property type="match status" value="1"/>
</dbReference>
<dbReference type="GO" id="GO:0030288">
    <property type="term" value="C:outer membrane-bounded periplasmic space"/>
    <property type="evidence" value="ECO:0007669"/>
    <property type="project" value="TreeGrafter"/>
</dbReference>
<dbReference type="RefSeq" id="WP_166668821.1">
    <property type="nucleotide sequence ID" value="NZ_SOQX01000004.1"/>
</dbReference>
<feature type="signal peptide" evidence="4">
    <location>
        <begin position="1"/>
        <end position="24"/>
    </location>
</feature>
<dbReference type="GO" id="GO:0009279">
    <property type="term" value="C:cell outer membrane"/>
    <property type="evidence" value="ECO:0007669"/>
    <property type="project" value="TreeGrafter"/>
</dbReference>
<evidence type="ECO:0000256" key="3">
    <source>
        <dbReference type="ARBA" id="ARBA00022764"/>
    </source>
</evidence>
<dbReference type="InterPro" id="IPR014340">
    <property type="entry name" value="LptA"/>
</dbReference>
<dbReference type="GO" id="GO:0001530">
    <property type="term" value="F:lipopolysaccharide binding"/>
    <property type="evidence" value="ECO:0007669"/>
    <property type="project" value="InterPro"/>
</dbReference>
<dbReference type="AlphaFoldDB" id="A0A4R8ITZ6"/>
<evidence type="ECO:0000256" key="1">
    <source>
        <dbReference type="ARBA" id="ARBA00022448"/>
    </source>
</evidence>
<comment type="subunit">
    <text evidence="4">Component of the lipopolysaccharide transport and assembly complex.</text>
</comment>
<name>A0A4R8ITZ6_9GAMM</name>
<accession>A0A4R8ITZ6</accession>
<dbReference type="Pfam" id="PF03968">
    <property type="entry name" value="LptD_N"/>
    <property type="match status" value="1"/>
</dbReference>
<evidence type="ECO:0000256" key="5">
    <source>
        <dbReference type="SAM" id="MobiDB-lite"/>
    </source>
</evidence>
<feature type="domain" description="Organic solvent tolerance-like N-terminal" evidence="6">
    <location>
        <begin position="34"/>
        <end position="141"/>
    </location>
</feature>
<dbReference type="PANTHER" id="PTHR36504">
    <property type="entry name" value="LIPOPOLYSACCHARIDE EXPORT SYSTEM PROTEIN LPTA"/>
    <property type="match status" value="1"/>
</dbReference>
<dbReference type="GO" id="GO:0043165">
    <property type="term" value="P:Gram-negative-bacterium-type cell outer membrane assembly"/>
    <property type="evidence" value="ECO:0007669"/>
    <property type="project" value="UniProtKB-UniRule"/>
</dbReference>
<proteinExistence type="inferred from homology"/>
<dbReference type="Gene3D" id="2.60.450.10">
    <property type="entry name" value="Lipopolysaccharide (LPS) transport protein A like domain"/>
    <property type="match status" value="1"/>
</dbReference>
<keyword evidence="1 4" id="KW-0813">Transport</keyword>
<evidence type="ECO:0000313" key="7">
    <source>
        <dbReference type="EMBL" id="TDY01089.1"/>
    </source>
</evidence>
<dbReference type="InterPro" id="IPR052037">
    <property type="entry name" value="LPS_export_LptA"/>
</dbReference>
<comment type="function">
    <text evidence="4">Involved in the assembly of lipopolysaccharide (LPS). Required for the translocation of LPS from the inner membrane to the outer membrane. May form a bridge between the inner membrane and the outer membrane, via interactions with LptC and LptD, thereby facilitating LPS transfer across the periplasm.</text>
</comment>
<organism evidence="7 8">
    <name type="scientific">Thiohalophilus thiocyanatoxydans</name>
    <dbReference type="NCBI Taxonomy" id="381308"/>
    <lineage>
        <taxon>Bacteria</taxon>
        <taxon>Pseudomonadati</taxon>
        <taxon>Pseudomonadota</taxon>
        <taxon>Gammaproteobacteria</taxon>
        <taxon>Thiohalomonadales</taxon>
        <taxon>Thiohalophilaceae</taxon>
        <taxon>Thiohalophilus</taxon>
    </lineage>
</organism>
<gene>
    <name evidence="4" type="primary">lptA</name>
    <name evidence="7" type="ORF">EDC23_1835</name>
</gene>
<dbReference type="PANTHER" id="PTHR36504:SF1">
    <property type="entry name" value="LIPOPOLYSACCHARIDE EXPORT SYSTEM PROTEIN LPTA"/>
    <property type="match status" value="1"/>
</dbReference>
<comment type="subcellular location">
    <subcellularLocation>
        <location evidence="4">Periplasm</location>
    </subcellularLocation>
</comment>
<dbReference type="GO" id="GO:0017089">
    <property type="term" value="F:glycolipid transfer activity"/>
    <property type="evidence" value="ECO:0007669"/>
    <property type="project" value="TreeGrafter"/>
</dbReference>
<feature type="region of interest" description="Disordered" evidence="5">
    <location>
        <begin position="144"/>
        <end position="179"/>
    </location>
</feature>
<feature type="compositionally biased region" description="Basic and acidic residues" evidence="5">
    <location>
        <begin position="161"/>
        <end position="179"/>
    </location>
</feature>
<keyword evidence="3 4" id="KW-0574">Periplasm</keyword>
<comment type="caution">
    <text evidence="7">The sequence shown here is derived from an EMBL/GenBank/DDBJ whole genome shotgun (WGS) entry which is preliminary data.</text>
</comment>